<dbReference type="PANTHER" id="PTHR43646:SF2">
    <property type="entry name" value="GLYCOSYLTRANSFERASE 2-LIKE DOMAIN-CONTAINING PROTEIN"/>
    <property type="match status" value="1"/>
</dbReference>
<evidence type="ECO:0000256" key="4">
    <source>
        <dbReference type="ARBA" id="ARBA00022679"/>
    </source>
</evidence>
<dbReference type="CDD" id="cd06438">
    <property type="entry name" value="EpsO_like"/>
    <property type="match status" value="1"/>
</dbReference>
<protein>
    <submittedName>
        <fullName evidence="7">Glycosyl transferase</fullName>
    </submittedName>
</protein>
<comment type="subcellular location">
    <subcellularLocation>
        <location evidence="1">Cell membrane</location>
    </subcellularLocation>
</comment>
<dbReference type="OrthoDB" id="9797391at2"/>
<evidence type="ECO:0000256" key="5">
    <source>
        <dbReference type="ARBA" id="ARBA00023136"/>
    </source>
</evidence>
<keyword evidence="5 6" id="KW-0472">Membrane</keyword>
<evidence type="ECO:0000313" key="8">
    <source>
        <dbReference type="Proteomes" id="UP000244755"/>
    </source>
</evidence>
<organism evidence="7 8">
    <name type="scientific">Methylobacterium currus</name>
    <dbReference type="NCBI Taxonomy" id="2051553"/>
    <lineage>
        <taxon>Bacteria</taxon>
        <taxon>Pseudomonadati</taxon>
        <taxon>Pseudomonadota</taxon>
        <taxon>Alphaproteobacteria</taxon>
        <taxon>Hyphomicrobiales</taxon>
        <taxon>Methylobacteriaceae</taxon>
        <taxon>Methylobacterium</taxon>
    </lineage>
</organism>
<keyword evidence="2" id="KW-1003">Cell membrane</keyword>
<name>A0A2R4WFQ2_9HYPH</name>
<feature type="transmembrane region" description="Helical" evidence="6">
    <location>
        <begin position="349"/>
        <end position="368"/>
    </location>
</feature>
<dbReference type="Pfam" id="PF13641">
    <property type="entry name" value="Glyco_tranf_2_3"/>
    <property type="match status" value="1"/>
</dbReference>
<evidence type="ECO:0000256" key="3">
    <source>
        <dbReference type="ARBA" id="ARBA00022676"/>
    </source>
</evidence>
<proteinExistence type="predicted"/>
<dbReference type="KEGG" id="mee:DA075_04930"/>
<evidence type="ECO:0000256" key="1">
    <source>
        <dbReference type="ARBA" id="ARBA00004236"/>
    </source>
</evidence>
<dbReference type="InterPro" id="IPR029044">
    <property type="entry name" value="Nucleotide-diphossugar_trans"/>
</dbReference>
<keyword evidence="8" id="KW-1185">Reference proteome</keyword>
<keyword evidence="6" id="KW-1133">Transmembrane helix</keyword>
<dbReference type="SUPFAM" id="SSF53448">
    <property type="entry name" value="Nucleotide-diphospho-sugar transferases"/>
    <property type="match status" value="1"/>
</dbReference>
<reference evidence="7 8" key="1">
    <citation type="submission" date="2018-04" db="EMBL/GenBank/DDBJ databases">
        <title>Methylobacterium sp. PR1016A genome.</title>
        <authorList>
            <person name="Park W."/>
        </authorList>
    </citation>
    <scope>NUCLEOTIDE SEQUENCE [LARGE SCALE GENOMIC DNA]</scope>
    <source>
        <strain evidence="7 8">PR1016A</strain>
    </source>
</reference>
<dbReference type="GO" id="GO:0016757">
    <property type="term" value="F:glycosyltransferase activity"/>
    <property type="evidence" value="ECO:0007669"/>
    <property type="project" value="UniProtKB-KW"/>
</dbReference>
<dbReference type="AlphaFoldDB" id="A0A2R4WFQ2"/>
<feature type="transmembrane region" description="Helical" evidence="6">
    <location>
        <begin position="316"/>
        <end position="343"/>
    </location>
</feature>
<keyword evidence="3" id="KW-0328">Glycosyltransferase</keyword>
<sequence>MSRLRARAAGRGFFAPMTLIDLLLCILLWALVLAGAVPVLILTVQVLASLPALRPAPTAPRRPSLAVLIPAHDEAGQIAATVAALRPGLAAGDRLLVVADNCRDATAATARAAGAEVVERDDPARRGKGYALDFGYRHLAHTGPPETLVVVDADCVLSPAALDRIARLSAALDGPVQAAYRLDPPPQASSALRLATVATALKQIGRPLGGSRLGWPCGISGTGFAVPTRLLGTVGLASGHLAEDVKLGLDLALAGHPPRFCPEAEVTSALPAGAAARQAQQTRWEHGHLSLILPYAGALLRAALRRGDARLAAMALDLCVLPLVTLALAEAGLAGLALVWWAVGGGAGPLLITVASLAVLVLAFGLAARRWGRGLLRWQDLAALPRLVAGKAGILGRFAARRQTEWVRTERAEAGKSAG</sequence>
<keyword evidence="6" id="KW-0812">Transmembrane</keyword>
<evidence type="ECO:0000256" key="2">
    <source>
        <dbReference type="ARBA" id="ARBA00022475"/>
    </source>
</evidence>
<dbReference type="Gene3D" id="3.90.550.10">
    <property type="entry name" value="Spore Coat Polysaccharide Biosynthesis Protein SpsA, Chain A"/>
    <property type="match status" value="1"/>
</dbReference>
<gene>
    <name evidence="7" type="ORF">DA075_04930</name>
</gene>
<dbReference type="PANTHER" id="PTHR43646">
    <property type="entry name" value="GLYCOSYLTRANSFERASE"/>
    <property type="match status" value="1"/>
</dbReference>
<keyword evidence="4 7" id="KW-0808">Transferase</keyword>
<accession>A0A2R4WFQ2</accession>
<evidence type="ECO:0000256" key="6">
    <source>
        <dbReference type="SAM" id="Phobius"/>
    </source>
</evidence>
<dbReference type="EMBL" id="CP028843">
    <property type="protein sequence ID" value="AWB20362.1"/>
    <property type="molecule type" value="Genomic_DNA"/>
</dbReference>
<evidence type="ECO:0000313" key="7">
    <source>
        <dbReference type="EMBL" id="AWB20362.1"/>
    </source>
</evidence>
<dbReference type="Proteomes" id="UP000244755">
    <property type="component" value="Chromosome 1"/>
</dbReference>
<dbReference type="GO" id="GO:0005886">
    <property type="term" value="C:plasma membrane"/>
    <property type="evidence" value="ECO:0007669"/>
    <property type="project" value="UniProtKB-SubCell"/>
</dbReference>